<proteinExistence type="predicted"/>
<protein>
    <submittedName>
        <fullName evidence="1">Uncharacterized protein</fullName>
    </submittedName>
</protein>
<sequence>MAEGAPRGRAPSPGPQMLLVFPWEREPSNLPIPPRADTVGVWTPGLGSHGTPEVGGGGSFSKARRAVFVRYLNQIEVSTWSFGQCVFLKAGFTFFPLIGLQRVKLAQLRWFLFACLHPT</sequence>
<dbReference type="Proteomes" id="UP001176941">
    <property type="component" value="Chromosome 10"/>
</dbReference>
<accession>A0ABN8XX92</accession>
<evidence type="ECO:0000313" key="1">
    <source>
        <dbReference type="EMBL" id="CAI9152967.1"/>
    </source>
</evidence>
<gene>
    <name evidence="1" type="ORF">MRATA1EN1_LOCUS1929</name>
</gene>
<evidence type="ECO:0000313" key="2">
    <source>
        <dbReference type="Proteomes" id="UP001176941"/>
    </source>
</evidence>
<organism evidence="1 2">
    <name type="scientific">Rangifer tarandus platyrhynchus</name>
    <name type="common">Svalbard reindeer</name>
    <dbReference type="NCBI Taxonomy" id="3082113"/>
    <lineage>
        <taxon>Eukaryota</taxon>
        <taxon>Metazoa</taxon>
        <taxon>Chordata</taxon>
        <taxon>Craniata</taxon>
        <taxon>Vertebrata</taxon>
        <taxon>Euteleostomi</taxon>
        <taxon>Mammalia</taxon>
        <taxon>Eutheria</taxon>
        <taxon>Laurasiatheria</taxon>
        <taxon>Artiodactyla</taxon>
        <taxon>Ruminantia</taxon>
        <taxon>Pecora</taxon>
        <taxon>Cervidae</taxon>
        <taxon>Odocoileinae</taxon>
        <taxon>Rangifer</taxon>
    </lineage>
</organism>
<name>A0ABN8XX92_RANTA</name>
<reference evidence="1" key="1">
    <citation type="submission" date="2023-04" db="EMBL/GenBank/DDBJ databases">
        <authorList>
            <consortium name="ELIXIR-Norway"/>
        </authorList>
    </citation>
    <scope>NUCLEOTIDE SEQUENCE [LARGE SCALE GENOMIC DNA]</scope>
</reference>
<dbReference type="EMBL" id="OX459946">
    <property type="protein sequence ID" value="CAI9152967.1"/>
    <property type="molecule type" value="Genomic_DNA"/>
</dbReference>
<keyword evidence="2" id="KW-1185">Reference proteome</keyword>